<dbReference type="FunFam" id="3.30.300.30:FF:000008">
    <property type="entry name" value="2,3-dihydroxybenzoate-AMP ligase"/>
    <property type="match status" value="1"/>
</dbReference>
<comment type="similarity">
    <text evidence="1">Belongs to the ATP-dependent AMP-binding enzyme family.</text>
</comment>
<evidence type="ECO:0000313" key="7">
    <source>
        <dbReference type="Proteomes" id="UP000565468"/>
    </source>
</evidence>
<evidence type="ECO:0000259" key="5">
    <source>
        <dbReference type="Pfam" id="PF13193"/>
    </source>
</evidence>
<feature type="transmembrane region" description="Helical" evidence="3">
    <location>
        <begin position="88"/>
        <end position="108"/>
    </location>
</feature>
<keyword evidence="3" id="KW-0812">Transmembrane</keyword>
<dbReference type="Pfam" id="PF00501">
    <property type="entry name" value="AMP-binding"/>
    <property type="match status" value="1"/>
</dbReference>
<dbReference type="FunFam" id="3.40.50.12780:FF:000003">
    <property type="entry name" value="Long-chain-fatty-acid--CoA ligase FadD"/>
    <property type="match status" value="1"/>
</dbReference>
<feature type="domain" description="AMP-dependent synthetase/ligase" evidence="4">
    <location>
        <begin position="31"/>
        <end position="417"/>
    </location>
</feature>
<dbReference type="InterPro" id="IPR000873">
    <property type="entry name" value="AMP-dep_synth/lig_dom"/>
</dbReference>
<dbReference type="EMBL" id="JABBPN010000015">
    <property type="protein sequence ID" value="NMO97110.1"/>
    <property type="molecule type" value="Genomic_DNA"/>
</dbReference>
<keyword evidence="7" id="KW-1185">Reference proteome</keyword>
<dbReference type="InterPro" id="IPR020845">
    <property type="entry name" value="AMP-binding_CS"/>
</dbReference>
<feature type="domain" description="AMP-binding enzyme C-terminal" evidence="5">
    <location>
        <begin position="467"/>
        <end position="542"/>
    </location>
</feature>
<accession>A0A848MAB7</accession>
<dbReference type="Gene3D" id="3.30.300.30">
    <property type="match status" value="1"/>
</dbReference>
<sequence length="556" mass="62568">MQAKPWLPFYPAEVAPTYDYPKQNLALFLVRSAQQYPNRPALYFMGKTISYKQLLQQSYRMAHVLRSLGISKGDRVAIMLPNCPQVVIAYYGVLLLGGVAVMTNPLYVEREIAYQMKDSGAKVMVTLDLLSARVEKVMGETNLRHMIITSIPDYLPFPKNLLYPLKAKKSGPLPVIRYSDTIHSFKHLLDHALDDPICEKVDAEKDLALLQYTGGTTGVPKGVMLSHLNLIANTLQSAHWCYQVEHGKERYLAAIPCFHVFGLTVLLNQAIYRAGELLLVPRFEVDLILELIRKRKPTLFPGAPTMYIALIHHPRIQKYNLSSLNACISGSAGLPAEVQDTFEKLTQGRLIEGYGLTEASPVTHVNPIWGRRKSGTIGLPMPDTEAMVVHPDTGEEMPIGEPGELIVRGPQVMKGYWNRPEETFDTIRGGWLFTGDMAVMDEEGYFRIIDRKKDMIIASGYNIYPREIEEVLYEHPSVKEAVVVGTRDAYRGETVKAFIVLKDGMQPDAADIEIFCRSQLAAYKVPRVYVFRDSLPKTMIGKVLRRKLLEEEEGGP</sequence>
<protein>
    <submittedName>
        <fullName evidence="6">Long-chain fatty acid--CoA ligase</fullName>
    </submittedName>
</protein>
<keyword evidence="3" id="KW-0472">Membrane</keyword>
<evidence type="ECO:0000256" key="2">
    <source>
        <dbReference type="ARBA" id="ARBA00022598"/>
    </source>
</evidence>
<keyword evidence="2 6" id="KW-0436">Ligase</keyword>
<dbReference type="InterPro" id="IPR042099">
    <property type="entry name" value="ANL_N_sf"/>
</dbReference>
<dbReference type="PANTHER" id="PTHR43767:SF9">
    <property type="entry name" value="LONG-CHAIN-FATTY-ACID--COA LIGASE"/>
    <property type="match status" value="1"/>
</dbReference>
<name>A0A848MAB7_PAELE</name>
<dbReference type="SUPFAM" id="SSF56801">
    <property type="entry name" value="Acetyl-CoA synthetase-like"/>
    <property type="match status" value="1"/>
</dbReference>
<reference evidence="6 7" key="1">
    <citation type="submission" date="2020-04" db="EMBL/GenBank/DDBJ databases">
        <title>Paenibacillus algicola sp. nov., a novel marine bacterium producing alginate lyase.</title>
        <authorList>
            <person name="Huang H."/>
        </authorList>
    </citation>
    <scope>NUCLEOTIDE SEQUENCE [LARGE SCALE GENOMIC DNA]</scope>
    <source>
        <strain evidence="6 7">L7-75</strain>
    </source>
</reference>
<organism evidence="6 7">
    <name type="scientific">Paenibacillus lemnae</name>
    <dbReference type="NCBI Taxonomy" id="1330551"/>
    <lineage>
        <taxon>Bacteria</taxon>
        <taxon>Bacillati</taxon>
        <taxon>Bacillota</taxon>
        <taxon>Bacilli</taxon>
        <taxon>Bacillales</taxon>
        <taxon>Paenibacillaceae</taxon>
        <taxon>Paenibacillus</taxon>
    </lineage>
</organism>
<dbReference type="RefSeq" id="WP_169505902.1">
    <property type="nucleotide sequence ID" value="NZ_JABBPN010000015.1"/>
</dbReference>
<dbReference type="Proteomes" id="UP000565468">
    <property type="component" value="Unassembled WGS sequence"/>
</dbReference>
<dbReference type="InterPro" id="IPR045851">
    <property type="entry name" value="AMP-bd_C_sf"/>
</dbReference>
<evidence type="ECO:0000313" key="6">
    <source>
        <dbReference type="EMBL" id="NMO97110.1"/>
    </source>
</evidence>
<evidence type="ECO:0000256" key="3">
    <source>
        <dbReference type="SAM" id="Phobius"/>
    </source>
</evidence>
<evidence type="ECO:0000256" key="1">
    <source>
        <dbReference type="ARBA" id="ARBA00006432"/>
    </source>
</evidence>
<gene>
    <name evidence="6" type="ORF">HII30_15200</name>
</gene>
<dbReference type="InterPro" id="IPR025110">
    <property type="entry name" value="AMP-bd_C"/>
</dbReference>
<dbReference type="GO" id="GO:0016877">
    <property type="term" value="F:ligase activity, forming carbon-sulfur bonds"/>
    <property type="evidence" value="ECO:0007669"/>
    <property type="project" value="UniProtKB-ARBA"/>
</dbReference>
<dbReference type="PANTHER" id="PTHR43767">
    <property type="entry name" value="LONG-CHAIN-FATTY-ACID--COA LIGASE"/>
    <property type="match status" value="1"/>
</dbReference>
<dbReference type="PROSITE" id="PS00455">
    <property type="entry name" value="AMP_BINDING"/>
    <property type="match status" value="1"/>
</dbReference>
<evidence type="ECO:0000259" key="4">
    <source>
        <dbReference type="Pfam" id="PF00501"/>
    </source>
</evidence>
<dbReference type="InterPro" id="IPR050237">
    <property type="entry name" value="ATP-dep_AMP-bd_enzyme"/>
</dbReference>
<dbReference type="Pfam" id="PF13193">
    <property type="entry name" value="AMP-binding_C"/>
    <property type="match status" value="1"/>
</dbReference>
<comment type="caution">
    <text evidence="6">The sequence shown here is derived from an EMBL/GenBank/DDBJ whole genome shotgun (WGS) entry which is preliminary data.</text>
</comment>
<dbReference type="AlphaFoldDB" id="A0A848MAB7"/>
<proteinExistence type="inferred from homology"/>
<dbReference type="Gene3D" id="3.40.50.12780">
    <property type="entry name" value="N-terminal domain of ligase-like"/>
    <property type="match status" value="1"/>
</dbReference>
<keyword evidence="3" id="KW-1133">Transmembrane helix</keyword>
<dbReference type="CDD" id="cd05936">
    <property type="entry name" value="FC-FACS_FadD_like"/>
    <property type="match status" value="1"/>
</dbReference>